<dbReference type="AlphaFoldDB" id="A0A6I4NR78"/>
<evidence type="ECO:0000313" key="1">
    <source>
        <dbReference type="EMBL" id="MWB96958.1"/>
    </source>
</evidence>
<proteinExistence type="predicted"/>
<dbReference type="RefSeq" id="WP_160422237.1">
    <property type="nucleotide sequence ID" value="NZ_WSTA01000001.1"/>
</dbReference>
<accession>A0A6I4NR78</accession>
<dbReference type="Proteomes" id="UP000438182">
    <property type="component" value="Unassembled WGS sequence"/>
</dbReference>
<name>A0A6I4NR78_9MICO</name>
<evidence type="ECO:0000313" key="2">
    <source>
        <dbReference type="Proteomes" id="UP000438182"/>
    </source>
</evidence>
<sequence length="90" mass="9910">MTTPQDEFDDLLSRAALAALFFDPEMTADDEEYDLQSDVAFCLEAVEGVELDGDTRAELRMLVGLVIADPTAHRQALVDFAMEFAPPEAD</sequence>
<keyword evidence="2" id="KW-1185">Reference proteome</keyword>
<comment type="caution">
    <text evidence="1">The sequence shown here is derived from an EMBL/GenBank/DDBJ whole genome shotgun (WGS) entry which is preliminary data.</text>
</comment>
<reference evidence="1 2" key="1">
    <citation type="submission" date="2019-12" db="EMBL/GenBank/DDBJ databases">
        <authorList>
            <person name="Kim Y.S."/>
        </authorList>
    </citation>
    <scope>NUCLEOTIDE SEQUENCE [LARGE SCALE GENOMIC DNA]</scope>
    <source>
        <strain evidence="1 2">MMS17-SY077</strain>
    </source>
</reference>
<protein>
    <submittedName>
        <fullName evidence="1">Uncharacterized protein</fullName>
    </submittedName>
</protein>
<dbReference type="EMBL" id="WSTA01000001">
    <property type="protein sequence ID" value="MWB96958.1"/>
    <property type="molecule type" value="Genomic_DNA"/>
</dbReference>
<gene>
    <name evidence="1" type="ORF">GB864_00075</name>
</gene>
<organism evidence="1 2">
    <name type="scientific">Agromyces seonyuensis</name>
    <dbReference type="NCBI Taxonomy" id="2662446"/>
    <lineage>
        <taxon>Bacteria</taxon>
        <taxon>Bacillati</taxon>
        <taxon>Actinomycetota</taxon>
        <taxon>Actinomycetes</taxon>
        <taxon>Micrococcales</taxon>
        <taxon>Microbacteriaceae</taxon>
        <taxon>Agromyces</taxon>
    </lineage>
</organism>